<dbReference type="PROSITE" id="PS00108">
    <property type="entry name" value="PROTEIN_KINASE_ST"/>
    <property type="match status" value="1"/>
</dbReference>
<dbReference type="AlphaFoldDB" id="A0A4Q1BWH3"/>
<evidence type="ECO:0000256" key="8">
    <source>
        <dbReference type="ARBA" id="ARBA00047899"/>
    </source>
</evidence>
<evidence type="ECO:0000256" key="1">
    <source>
        <dbReference type="ARBA" id="ARBA00010006"/>
    </source>
</evidence>
<proteinExistence type="inferred from homology"/>
<feature type="region of interest" description="Disordered" evidence="11">
    <location>
        <begin position="850"/>
        <end position="895"/>
    </location>
</feature>
<keyword evidence="3" id="KW-0723">Serine/threonine-protein kinase</keyword>
<dbReference type="FunFam" id="1.10.510.10:FF:000534">
    <property type="entry name" value="Serine/threonine-protein kinase PKH2"/>
    <property type="match status" value="1"/>
</dbReference>
<dbReference type="EC" id="2.7.11.1" evidence="2"/>
<dbReference type="Pfam" id="PF00069">
    <property type="entry name" value="Pkinase"/>
    <property type="match status" value="1"/>
</dbReference>
<feature type="region of interest" description="Disordered" evidence="11">
    <location>
        <begin position="355"/>
        <end position="555"/>
    </location>
</feature>
<feature type="compositionally biased region" description="Low complexity" evidence="11">
    <location>
        <begin position="1031"/>
        <end position="1040"/>
    </location>
</feature>
<dbReference type="VEuPathDB" id="FungiDB:TREMEDRAFT_72894"/>
<dbReference type="PROSITE" id="PS50011">
    <property type="entry name" value="PROTEIN_KINASE_DOM"/>
    <property type="match status" value="1"/>
</dbReference>
<evidence type="ECO:0000256" key="4">
    <source>
        <dbReference type="ARBA" id="ARBA00022679"/>
    </source>
</evidence>
<feature type="compositionally biased region" description="Low complexity" evidence="11">
    <location>
        <begin position="371"/>
        <end position="382"/>
    </location>
</feature>
<dbReference type="InterPro" id="IPR050236">
    <property type="entry name" value="Ser_Thr_kinase_AGC"/>
</dbReference>
<dbReference type="PANTHER" id="PTHR24356">
    <property type="entry name" value="SERINE/THREONINE-PROTEIN KINASE"/>
    <property type="match status" value="1"/>
</dbReference>
<dbReference type="STRING" id="5217.A0A4Q1BWH3"/>
<feature type="region of interest" description="Disordered" evidence="11">
    <location>
        <begin position="1"/>
        <end position="289"/>
    </location>
</feature>
<feature type="compositionally biased region" description="Basic and acidic residues" evidence="11">
    <location>
        <begin position="257"/>
        <end position="271"/>
    </location>
</feature>
<feature type="compositionally biased region" description="Low complexity" evidence="11">
    <location>
        <begin position="883"/>
        <end position="895"/>
    </location>
</feature>
<dbReference type="SUPFAM" id="SSF56112">
    <property type="entry name" value="Protein kinase-like (PK-like)"/>
    <property type="match status" value="2"/>
</dbReference>
<reference evidence="13 14" key="1">
    <citation type="submission" date="2016-06" db="EMBL/GenBank/DDBJ databases">
        <title>Evolution of pathogenesis and genome organization in the Tremellales.</title>
        <authorList>
            <person name="Cuomo C."/>
            <person name="Litvintseva A."/>
            <person name="Heitman J."/>
            <person name="Chen Y."/>
            <person name="Sun S."/>
            <person name="Springer D."/>
            <person name="Dromer F."/>
            <person name="Young S."/>
            <person name="Zeng Q."/>
            <person name="Chapman S."/>
            <person name="Gujja S."/>
            <person name="Saif S."/>
            <person name="Birren B."/>
        </authorList>
    </citation>
    <scope>NUCLEOTIDE SEQUENCE [LARGE SCALE GENOMIC DNA]</scope>
    <source>
        <strain evidence="13 14">ATCC 28783</strain>
    </source>
</reference>
<feature type="compositionally biased region" description="Low complexity" evidence="11">
    <location>
        <begin position="918"/>
        <end position="927"/>
    </location>
</feature>
<keyword evidence="5 10" id="KW-0547">Nucleotide-binding</keyword>
<dbReference type="Gene3D" id="2.30.29.30">
    <property type="entry name" value="Pleckstrin-homology domain (PH domain)/Phosphotyrosine-binding domain (PTB)"/>
    <property type="match status" value="1"/>
</dbReference>
<comment type="catalytic activity">
    <reaction evidence="8">
        <text>L-threonyl-[protein] + ATP = O-phospho-L-threonyl-[protein] + ADP + H(+)</text>
        <dbReference type="Rhea" id="RHEA:46608"/>
        <dbReference type="Rhea" id="RHEA-COMP:11060"/>
        <dbReference type="Rhea" id="RHEA-COMP:11605"/>
        <dbReference type="ChEBI" id="CHEBI:15378"/>
        <dbReference type="ChEBI" id="CHEBI:30013"/>
        <dbReference type="ChEBI" id="CHEBI:30616"/>
        <dbReference type="ChEBI" id="CHEBI:61977"/>
        <dbReference type="ChEBI" id="CHEBI:456216"/>
        <dbReference type="EC" id="2.7.11.1"/>
    </reaction>
</comment>
<feature type="compositionally biased region" description="Low complexity" evidence="11">
    <location>
        <begin position="168"/>
        <end position="183"/>
    </location>
</feature>
<dbReference type="EMBL" id="SDIL01000001">
    <property type="protein sequence ID" value="RXK42524.1"/>
    <property type="molecule type" value="Genomic_DNA"/>
</dbReference>
<dbReference type="InterPro" id="IPR000719">
    <property type="entry name" value="Prot_kinase_dom"/>
</dbReference>
<sequence length="1094" mass="118603">MATTMQPSPIPTPSLDLPQTTSSSTSPKYPVYPLLSPNPIPAAVPLSGHGTGTASPSVPLPSPGNTSAIPDSLPIPGCETQATVQRTDSTSSSHSATTNSSTSSLIPAPIRLPPIETRTATTTLPIPAPEPRSPPRTRRGSTDDSLPRGFTGTRNGPRVSQPRPGPPAIITSPPTTHSSVPSIGLGPGSSQTSWSPTTPRAWSPWWDNSRPETPEDGPPRVLVSNEEGVPGPSRGRPGSTPGSPAMGEKGHRTLSVDGRRPSKVEEKERRGSHASQMSGGKGKPSLKDYIIGEELGRGSYSVVVRAIAATSNTSPTSPRPPRQYAIKIINQAHLVAEKKAKYAMIERDALIRLSTPRQASPTAGRGHRRGMSSSSSAGQTAAGKRKSTASLGSSSGRRDSSTITPSMPIPQRDRLSVATSLTDSTSTGYSSPFTSPYSSAGHAPMSPQLMAGRRPSRSADPPEVVPERSEDGHSTINMKPPSPVKEEYQEEQLASLPSDRTLKEKTRLSFDEPESIRDKEKEKDGGKDYRDKLQTPKKRRQSLAPSERSVKSTKSTLGHPGIIRVYSTFNDSTSLYFVLDLAKNGEMLSHIRKHGSLDVESARYYSAQLIDTIEFMLDKGVIHRDLKPENILLDDEMRIKITDFGSAKLIYKAEPPTSDDARKRSFVGSADFVSPEVLRNELAVSASDIWAFGCILYHFIVGKPPFRGATDYLTFQKILKREMSFPEGFDPDAQALVDLVLNLDPDARPSIPEIKAHAFFSTVDWTTLWTCPPPSIRTGLTQPVNYLGSVDPQSDVWAVFDDEVSDGGFEYDSPQSPLSPTVPEEIELMDNVDHSQEPRIDREAAHQAVKAVHPSISERGNEEECLRSELEPPRPSWMGGGQRSARTSSSSSGNRTALTGLLESMKIQSPIWGGSQRGGSSRTSRTSVRSEEMRIMLGQSKEGQAHAQGQERWQSLLLTNEKITYHSPILLRPASTHIPSFLLPAPKRRHLILTDFPRLMIVKDDPSGPVVKNECVFVVRPSVDTVTSQHSGVGPSSPGVTSAQVGGTPNRVVEIQEKGSKGFVVQTAGNAYHFVTEDEESKQQWILHLRRVGV</sequence>
<name>A0A4Q1BWH3_TREME</name>
<evidence type="ECO:0000256" key="10">
    <source>
        <dbReference type="PROSITE-ProRule" id="PRU10141"/>
    </source>
</evidence>
<keyword evidence="4" id="KW-0808">Transferase</keyword>
<evidence type="ECO:0000256" key="2">
    <source>
        <dbReference type="ARBA" id="ARBA00012513"/>
    </source>
</evidence>
<evidence type="ECO:0000256" key="11">
    <source>
        <dbReference type="SAM" id="MobiDB-lite"/>
    </source>
</evidence>
<dbReference type="Proteomes" id="UP000289152">
    <property type="component" value="Unassembled WGS sequence"/>
</dbReference>
<gene>
    <name evidence="13" type="ORF">M231_00078</name>
</gene>
<dbReference type="PANTHER" id="PTHR24356:SF163">
    <property type="entry name" value="3-PHOSPHOINOSITIDE-DEPENDENT PROTEIN KINASE 1-RELATED"/>
    <property type="match status" value="1"/>
</dbReference>
<feature type="compositionally biased region" description="Basic and acidic residues" evidence="11">
    <location>
        <begin position="859"/>
        <end position="872"/>
    </location>
</feature>
<keyword evidence="7 10" id="KW-0067">ATP-binding</keyword>
<feature type="compositionally biased region" description="Polar residues" evidence="11">
    <location>
        <begin position="17"/>
        <end position="27"/>
    </location>
</feature>
<feature type="compositionally biased region" description="Low complexity" evidence="11">
    <location>
        <begin position="87"/>
        <end position="104"/>
    </location>
</feature>
<dbReference type="InterPro" id="IPR011009">
    <property type="entry name" value="Kinase-like_dom_sf"/>
</dbReference>
<dbReference type="InParanoid" id="A0A4Q1BWH3"/>
<dbReference type="GO" id="GO:0004674">
    <property type="term" value="F:protein serine/threonine kinase activity"/>
    <property type="evidence" value="ECO:0007669"/>
    <property type="project" value="UniProtKB-KW"/>
</dbReference>
<evidence type="ECO:0000259" key="12">
    <source>
        <dbReference type="PROSITE" id="PS50011"/>
    </source>
</evidence>
<feature type="compositionally biased region" description="Low complexity" evidence="11">
    <location>
        <begin position="228"/>
        <end position="244"/>
    </location>
</feature>
<feature type="compositionally biased region" description="Polar residues" evidence="11">
    <location>
        <begin position="188"/>
        <end position="200"/>
    </location>
</feature>
<feature type="compositionally biased region" description="Basic and acidic residues" evidence="11">
    <location>
        <begin position="500"/>
        <end position="534"/>
    </location>
</feature>
<comment type="similarity">
    <text evidence="1">Belongs to the protein kinase superfamily. AGC Ser/Thr protein kinase family. PDPK1 subfamily.</text>
</comment>
<dbReference type="SMART" id="SM00220">
    <property type="entry name" value="S_TKc"/>
    <property type="match status" value="1"/>
</dbReference>
<dbReference type="Gene3D" id="3.30.200.20">
    <property type="entry name" value="Phosphorylase Kinase, domain 1"/>
    <property type="match status" value="2"/>
</dbReference>
<feature type="binding site" evidence="10">
    <location>
        <position position="327"/>
    </location>
    <ligand>
        <name>ATP</name>
        <dbReference type="ChEBI" id="CHEBI:30616"/>
    </ligand>
</feature>
<dbReference type="GO" id="GO:0035556">
    <property type="term" value="P:intracellular signal transduction"/>
    <property type="evidence" value="ECO:0007669"/>
    <property type="project" value="TreeGrafter"/>
</dbReference>
<feature type="region of interest" description="Disordered" evidence="11">
    <location>
        <begin position="910"/>
        <end position="929"/>
    </location>
</feature>
<keyword evidence="14" id="KW-1185">Reference proteome</keyword>
<dbReference type="GO" id="GO:0005524">
    <property type="term" value="F:ATP binding"/>
    <property type="evidence" value="ECO:0007669"/>
    <property type="project" value="UniProtKB-UniRule"/>
</dbReference>
<comment type="catalytic activity">
    <reaction evidence="9">
        <text>L-seryl-[protein] + ATP = O-phospho-L-seryl-[protein] + ADP + H(+)</text>
        <dbReference type="Rhea" id="RHEA:17989"/>
        <dbReference type="Rhea" id="RHEA-COMP:9863"/>
        <dbReference type="Rhea" id="RHEA-COMP:11604"/>
        <dbReference type="ChEBI" id="CHEBI:15378"/>
        <dbReference type="ChEBI" id="CHEBI:29999"/>
        <dbReference type="ChEBI" id="CHEBI:30616"/>
        <dbReference type="ChEBI" id="CHEBI:83421"/>
        <dbReference type="ChEBI" id="CHEBI:456216"/>
        <dbReference type="EC" id="2.7.11.1"/>
    </reaction>
</comment>
<dbReference type="Gene3D" id="1.10.510.10">
    <property type="entry name" value="Transferase(Phosphotransferase) domain 1"/>
    <property type="match status" value="1"/>
</dbReference>
<evidence type="ECO:0000256" key="9">
    <source>
        <dbReference type="ARBA" id="ARBA00048679"/>
    </source>
</evidence>
<protein>
    <recommendedName>
        <fullName evidence="2">non-specific serine/threonine protein kinase</fullName>
        <ecNumber evidence="2">2.7.11.1</ecNumber>
    </recommendedName>
</protein>
<feature type="region of interest" description="Disordered" evidence="11">
    <location>
        <begin position="1027"/>
        <end position="1046"/>
    </location>
</feature>
<evidence type="ECO:0000256" key="7">
    <source>
        <dbReference type="ARBA" id="ARBA00022840"/>
    </source>
</evidence>
<dbReference type="OrthoDB" id="347657at2759"/>
<evidence type="ECO:0000313" key="14">
    <source>
        <dbReference type="Proteomes" id="UP000289152"/>
    </source>
</evidence>
<evidence type="ECO:0000256" key="6">
    <source>
        <dbReference type="ARBA" id="ARBA00022777"/>
    </source>
</evidence>
<comment type="caution">
    <text evidence="13">The sequence shown here is derived from an EMBL/GenBank/DDBJ whole genome shotgun (WGS) entry which is preliminary data.</text>
</comment>
<evidence type="ECO:0000256" key="3">
    <source>
        <dbReference type="ARBA" id="ARBA00022527"/>
    </source>
</evidence>
<dbReference type="InterPro" id="IPR017441">
    <property type="entry name" value="Protein_kinase_ATP_BS"/>
</dbReference>
<keyword evidence="6 13" id="KW-0418">Kinase</keyword>
<dbReference type="PROSITE" id="PS00107">
    <property type="entry name" value="PROTEIN_KINASE_ATP"/>
    <property type="match status" value="1"/>
</dbReference>
<feature type="domain" description="Protein kinase" evidence="12">
    <location>
        <begin position="289"/>
        <end position="760"/>
    </location>
</feature>
<accession>A0A4Q1BWH3</accession>
<dbReference type="InterPro" id="IPR011993">
    <property type="entry name" value="PH-like_dom_sf"/>
</dbReference>
<organism evidence="13 14">
    <name type="scientific">Tremella mesenterica</name>
    <name type="common">Jelly fungus</name>
    <dbReference type="NCBI Taxonomy" id="5217"/>
    <lineage>
        <taxon>Eukaryota</taxon>
        <taxon>Fungi</taxon>
        <taxon>Dikarya</taxon>
        <taxon>Basidiomycota</taxon>
        <taxon>Agaricomycotina</taxon>
        <taxon>Tremellomycetes</taxon>
        <taxon>Tremellales</taxon>
        <taxon>Tremellaceae</taxon>
        <taxon>Tremella</taxon>
    </lineage>
</organism>
<dbReference type="SUPFAM" id="SSF50729">
    <property type="entry name" value="PH domain-like"/>
    <property type="match status" value="1"/>
</dbReference>
<dbReference type="InterPro" id="IPR008271">
    <property type="entry name" value="Ser/Thr_kinase_AS"/>
</dbReference>
<evidence type="ECO:0000313" key="13">
    <source>
        <dbReference type="EMBL" id="RXK42524.1"/>
    </source>
</evidence>
<feature type="compositionally biased region" description="Polar residues" evidence="11">
    <location>
        <begin position="417"/>
        <end position="438"/>
    </location>
</feature>
<evidence type="ECO:0000256" key="5">
    <source>
        <dbReference type="ARBA" id="ARBA00022741"/>
    </source>
</evidence>